<feature type="domain" description="AB hydrolase-1" evidence="3">
    <location>
        <begin position="89"/>
        <end position="231"/>
    </location>
</feature>
<feature type="region of interest" description="Disordered" evidence="1">
    <location>
        <begin position="579"/>
        <end position="604"/>
    </location>
</feature>
<keyword evidence="5" id="KW-1185">Reference proteome</keyword>
<accession>A0A6G0XU22</accession>
<evidence type="ECO:0000313" key="5">
    <source>
        <dbReference type="Proteomes" id="UP000481153"/>
    </source>
</evidence>
<dbReference type="VEuPathDB" id="FungiDB:AeMF1_001435"/>
<gene>
    <name evidence="4" type="ORF">Ae201684_001281</name>
</gene>
<dbReference type="Pfam" id="PF00561">
    <property type="entry name" value="Abhydrolase_1"/>
    <property type="match status" value="1"/>
</dbReference>
<evidence type="ECO:0000313" key="4">
    <source>
        <dbReference type="EMBL" id="KAF0744139.1"/>
    </source>
</evidence>
<dbReference type="AlphaFoldDB" id="A0A6G0XU22"/>
<feature type="compositionally biased region" description="Low complexity" evidence="1">
    <location>
        <begin position="585"/>
        <end position="604"/>
    </location>
</feature>
<name>A0A6G0XU22_9STRA</name>
<reference evidence="4 5" key="1">
    <citation type="submission" date="2019-07" db="EMBL/GenBank/DDBJ databases">
        <title>Genomics analysis of Aphanomyces spp. identifies a new class of oomycete effector associated with host adaptation.</title>
        <authorList>
            <person name="Gaulin E."/>
        </authorList>
    </citation>
    <scope>NUCLEOTIDE SEQUENCE [LARGE SCALE GENOMIC DNA]</scope>
    <source>
        <strain evidence="4 5">ATCC 201684</strain>
    </source>
</reference>
<evidence type="ECO:0000259" key="3">
    <source>
        <dbReference type="Pfam" id="PF00561"/>
    </source>
</evidence>
<feature type="chain" id="PRO_5026250691" description="AB hydrolase-1 domain-containing protein" evidence="2">
    <location>
        <begin position="17"/>
        <end position="632"/>
    </location>
</feature>
<comment type="caution">
    <text evidence="4">The sequence shown here is derived from an EMBL/GenBank/DDBJ whole genome shotgun (WGS) entry which is preliminary data.</text>
</comment>
<dbReference type="SUPFAM" id="SSF53474">
    <property type="entry name" value="alpha/beta-Hydrolases"/>
    <property type="match status" value="1"/>
</dbReference>
<dbReference type="InterPro" id="IPR029058">
    <property type="entry name" value="AB_hydrolase_fold"/>
</dbReference>
<proteinExistence type="predicted"/>
<dbReference type="Proteomes" id="UP000481153">
    <property type="component" value="Unassembled WGS sequence"/>
</dbReference>
<sequence length="632" mass="67370">MRICVLVAALAGAARAASSTLWYSCPILTIGSGETPTSKNPLVQCADIQVPLCHTGVCSSTKFITVFVKRIPASATASAALSAPRAMWMLQGGPGESSVNMEGLMADAYINANRAVSIYTMDHRGTGRSAPISCAEDNDPYSPQMTIRCIQSTKAKYGDVAPQAFSVTSAANDLAYVIQNELAGTDVFVYGLSYGTYLVERLMHIAPKGVKGYILDSIQSEQFYSTKDAPYYSNWDRDVGGTAETFFAYCDKDDLCASKVGPSSKTYLKAVYAAMDAGTNACGTMIKTAAPEYGNKPSWLVNNFLYTFLKNANRRNLIPAVMFRLNRCNAADRAMVTNALNYIRNSTSSNLLMTDFSDGADNSSVARVAYLNSEGRSTVVYKNIVLSEIWQRPTPSVAQMTQWYEDALMAAMNPLQQPQDLQDTCIYLGGDDPVCANFTTSASVSFNYPRDAYWNKTAAIPTGASVLMFTGKLDPATPPKYARDEKETMAGTNKVLFEFDYSPHVIVSNTPYDGGDCGANILASYVTANGDLSQVKSDCIAQVYKLNFTTVMDAKFARTLFGTSSDIWGGAAGSDPLLNAPQTTASSSGSSSGGNSPSSGGLSPSPAASSSSALAMSIVCVAAVVVSSLIES</sequence>
<feature type="signal peptide" evidence="2">
    <location>
        <begin position="1"/>
        <end position="16"/>
    </location>
</feature>
<dbReference type="EMBL" id="VJMJ01000010">
    <property type="protein sequence ID" value="KAF0744139.1"/>
    <property type="molecule type" value="Genomic_DNA"/>
</dbReference>
<evidence type="ECO:0000256" key="2">
    <source>
        <dbReference type="SAM" id="SignalP"/>
    </source>
</evidence>
<dbReference type="InterPro" id="IPR000073">
    <property type="entry name" value="AB_hydrolase_1"/>
</dbReference>
<keyword evidence="2" id="KW-0732">Signal</keyword>
<protein>
    <recommendedName>
        <fullName evidence="3">AB hydrolase-1 domain-containing protein</fullName>
    </recommendedName>
</protein>
<organism evidence="4 5">
    <name type="scientific">Aphanomyces euteiches</name>
    <dbReference type="NCBI Taxonomy" id="100861"/>
    <lineage>
        <taxon>Eukaryota</taxon>
        <taxon>Sar</taxon>
        <taxon>Stramenopiles</taxon>
        <taxon>Oomycota</taxon>
        <taxon>Saprolegniomycetes</taxon>
        <taxon>Saprolegniales</taxon>
        <taxon>Verrucalvaceae</taxon>
        <taxon>Aphanomyces</taxon>
    </lineage>
</organism>
<dbReference type="Gene3D" id="3.40.50.1820">
    <property type="entry name" value="alpha/beta hydrolase"/>
    <property type="match status" value="1"/>
</dbReference>
<evidence type="ECO:0000256" key="1">
    <source>
        <dbReference type="SAM" id="MobiDB-lite"/>
    </source>
</evidence>